<dbReference type="EMBL" id="MU005581">
    <property type="protein sequence ID" value="KAF2684583.1"/>
    <property type="molecule type" value="Genomic_DNA"/>
</dbReference>
<evidence type="ECO:0000313" key="6">
    <source>
        <dbReference type="Proteomes" id="UP000799291"/>
    </source>
</evidence>
<keyword evidence="2" id="KW-0539">Nucleus</keyword>
<proteinExistence type="predicted"/>
<dbReference type="OrthoDB" id="5391043at2759"/>
<gene>
    <name evidence="5" type="ORF">K458DRAFT_442907</name>
</gene>
<dbReference type="Proteomes" id="UP000799291">
    <property type="component" value="Unassembled WGS sequence"/>
</dbReference>
<dbReference type="GO" id="GO:0000976">
    <property type="term" value="F:transcription cis-regulatory region binding"/>
    <property type="evidence" value="ECO:0007669"/>
    <property type="project" value="TreeGrafter"/>
</dbReference>
<dbReference type="SUPFAM" id="SSF57701">
    <property type="entry name" value="Zn2/Cys6 DNA-binding domain"/>
    <property type="match status" value="1"/>
</dbReference>
<dbReference type="InterPro" id="IPR036864">
    <property type="entry name" value="Zn2-C6_fun-type_DNA-bd_sf"/>
</dbReference>
<dbReference type="PANTHER" id="PTHR37534">
    <property type="entry name" value="TRANSCRIPTIONAL ACTIVATOR PROTEIN UGA3"/>
    <property type="match status" value="1"/>
</dbReference>
<feature type="compositionally biased region" description="Polar residues" evidence="3">
    <location>
        <begin position="18"/>
        <end position="30"/>
    </location>
</feature>
<dbReference type="GO" id="GO:0008270">
    <property type="term" value="F:zinc ion binding"/>
    <property type="evidence" value="ECO:0007669"/>
    <property type="project" value="InterPro"/>
</dbReference>
<evidence type="ECO:0000313" key="5">
    <source>
        <dbReference type="EMBL" id="KAF2684583.1"/>
    </source>
</evidence>
<dbReference type="Gene3D" id="4.10.240.10">
    <property type="entry name" value="Zn(2)-C6 fungal-type DNA-binding domain"/>
    <property type="match status" value="1"/>
</dbReference>
<dbReference type="AlphaFoldDB" id="A0A6G1J2Z1"/>
<accession>A0A6G1J2Z1</accession>
<protein>
    <recommendedName>
        <fullName evidence="4">Zn(2)-C6 fungal-type domain-containing protein</fullName>
    </recommendedName>
</protein>
<dbReference type="PANTHER" id="PTHR37534:SF23">
    <property type="entry name" value="ZN(II)2CYS6 TRANSCRIPTION FACTOR (EUROFUNG)"/>
    <property type="match status" value="1"/>
</dbReference>
<feature type="compositionally biased region" description="Gly residues" evidence="3">
    <location>
        <begin position="1131"/>
        <end position="1146"/>
    </location>
</feature>
<feature type="region of interest" description="Disordered" evidence="3">
    <location>
        <begin position="785"/>
        <end position="903"/>
    </location>
</feature>
<dbReference type="Pfam" id="PF11951">
    <property type="entry name" value="Fungal_trans_2"/>
    <property type="match status" value="1"/>
</dbReference>
<feature type="compositionally biased region" description="Low complexity" evidence="3">
    <location>
        <begin position="166"/>
        <end position="190"/>
    </location>
</feature>
<dbReference type="SMART" id="SM00066">
    <property type="entry name" value="GAL4"/>
    <property type="match status" value="1"/>
</dbReference>
<dbReference type="GO" id="GO:0000981">
    <property type="term" value="F:DNA-binding transcription factor activity, RNA polymerase II-specific"/>
    <property type="evidence" value="ECO:0007669"/>
    <property type="project" value="InterPro"/>
</dbReference>
<feature type="compositionally biased region" description="Polar residues" evidence="3">
    <location>
        <begin position="261"/>
        <end position="290"/>
    </location>
</feature>
<feature type="compositionally biased region" description="Pro residues" evidence="3">
    <location>
        <begin position="816"/>
        <end position="828"/>
    </location>
</feature>
<evidence type="ECO:0000256" key="2">
    <source>
        <dbReference type="ARBA" id="ARBA00023242"/>
    </source>
</evidence>
<dbReference type="PROSITE" id="PS50048">
    <property type="entry name" value="ZN2_CY6_FUNGAL_2"/>
    <property type="match status" value="1"/>
</dbReference>
<evidence type="ECO:0000256" key="3">
    <source>
        <dbReference type="SAM" id="MobiDB-lite"/>
    </source>
</evidence>
<feature type="compositionally biased region" description="Polar residues" evidence="3">
    <location>
        <begin position="191"/>
        <end position="209"/>
    </location>
</feature>
<dbReference type="InterPro" id="IPR001138">
    <property type="entry name" value="Zn2Cys6_DnaBD"/>
</dbReference>
<evidence type="ECO:0000259" key="4">
    <source>
        <dbReference type="PROSITE" id="PS50048"/>
    </source>
</evidence>
<dbReference type="InterPro" id="IPR021858">
    <property type="entry name" value="Fun_TF"/>
</dbReference>
<dbReference type="Pfam" id="PF00172">
    <property type="entry name" value="Zn_clus"/>
    <property type="match status" value="1"/>
</dbReference>
<feature type="compositionally biased region" description="Pro residues" evidence="3">
    <location>
        <begin position="797"/>
        <end position="809"/>
    </location>
</feature>
<evidence type="ECO:0000256" key="1">
    <source>
        <dbReference type="ARBA" id="ARBA00004123"/>
    </source>
</evidence>
<keyword evidence="6" id="KW-1185">Reference proteome</keyword>
<feature type="region of interest" description="Disordered" evidence="3">
    <location>
        <begin position="1"/>
        <end position="37"/>
    </location>
</feature>
<reference evidence="5" key="1">
    <citation type="journal article" date="2020" name="Stud. Mycol.">
        <title>101 Dothideomycetes genomes: a test case for predicting lifestyles and emergence of pathogens.</title>
        <authorList>
            <person name="Haridas S."/>
            <person name="Albert R."/>
            <person name="Binder M."/>
            <person name="Bloem J."/>
            <person name="Labutti K."/>
            <person name="Salamov A."/>
            <person name="Andreopoulos B."/>
            <person name="Baker S."/>
            <person name="Barry K."/>
            <person name="Bills G."/>
            <person name="Bluhm B."/>
            <person name="Cannon C."/>
            <person name="Castanera R."/>
            <person name="Culley D."/>
            <person name="Daum C."/>
            <person name="Ezra D."/>
            <person name="Gonzalez J."/>
            <person name="Henrissat B."/>
            <person name="Kuo A."/>
            <person name="Liang C."/>
            <person name="Lipzen A."/>
            <person name="Lutzoni F."/>
            <person name="Magnuson J."/>
            <person name="Mondo S."/>
            <person name="Nolan M."/>
            <person name="Ohm R."/>
            <person name="Pangilinan J."/>
            <person name="Park H.-J."/>
            <person name="Ramirez L."/>
            <person name="Alfaro M."/>
            <person name="Sun H."/>
            <person name="Tritt A."/>
            <person name="Yoshinaga Y."/>
            <person name="Zwiers L.-H."/>
            <person name="Turgeon B."/>
            <person name="Goodwin S."/>
            <person name="Spatafora J."/>
            <person name="Crous P."/>
            <person name="Grigoriev I."/>
        </authorList>
    </citation>
    <scope>NUCLEOTIDE SEQUENCE</scope>
    <source>
        <strain evidence="5">CBS 122367</strain>
    </source>
</reference>
<comment type="subcellular location">
    <subcellularLocation>
        <location evidence="1">Nucleus</location>
    </subcellularLocation>
</comment>
<feature type="region of interest" description="Disordered" evidence="3">
    <location>
        <begin position="1107"/>
        <end position="1150"/>
    </location>
</feature>
<sequence>MASVSGPAAGNGAGDVSPTANSGPGPSSNPKMRKRTKTGCLTCRKRRIKCGEERPTCANCIKSKRQCEGYNQRVIFKTPLEGWPNHPGVLSTLQYHNSQLPGSNRNPGFRPAQSAPQMQENTLTTIQPRPMTQFEYAETGPTLGPLNTQHVFVGGAQPYGQDATYQQPLPSPHHQQPLPSPHHQLPTPTSAVSVSYFPQPSPVQSTFHNQYGPEPSVGFEEQQRYSSTQYPNAPVSYDTHVDQKPSISQPPQEQAYYQPRHQASNRPNEQNSYAPQSNISPQTEEFPTQFSEHRPSIHRYGSQSQAPPQQPPITSADFTQAGAYTLPLSVSLASSSHSNFSPVQIPQHDVTSDVKYMHQHAIYEQPVALSHAQKNQPQIFLSGFGGEDHVSPTQVLDEAAVEEVDDDYWDVGSDEEMLDGADGNDEDAMILSRDFSLIRRIHFENSSELTVRRYDAFIYEGILSQYKAEQVANPLKNPKTARVFAHFIHVTGPSLSIYERNPRNPTSIFEGPTPRSQQSLHTYILPLKALNHQGLLHAQLALASLHIAKLQRASVTPSYKHYAYSLKRLGRSLGNPRKRLSIATLATSLLLAYYEVMMAEHVKWGTHLVGSAQLIAELDFPSLTQEARRLRAAQTARESNFPYQNPNMLIDQKQLDQKLKENMMMPDEKLVSTIVGMTVRYDDYGRVFEDVDMNHDRRHGFQGRLDLRTFETLQDLYWFYLRQDAFQSMVSGNPLITDYRKWADCPPRAPLGRTDALYGTHDHIILLIGRISEFTVRDRERKIRQVEADGGQWRPRPGMPGMPMGPPPSKGSHGQPPTPTTPVGPPPHMRGMGGHNFGPPPGQGPQQGQGPPRGPPPANAGPNFYGMAPAKPPAPLPASYANPEQHPTQPSPTTPSTPLSRFPDLPAAYEAALSDWNSISHAHATITRHLANTEAFAPLTPELYPVAPGGNMTPFGPALVHRSYDISTLWTLLHLSNILLLRSHPAMPPAAMMAAGVCAQATQPYATLIGRIAAGMQVPASDDTPLSPFLGAALIEICMALFFAGVQYQAPDQRSWLVKRLLDIDRRTGWASAAVIARSCETSWEKAAEMGRGPPYEKRMTRRFGEEGPIALDDELPGAGARRGSTVRTGMGDGGGGGGGAGAGGESGERGFVVGKSAIREPPWAKNLLSTDEDLRIVMERVGLSER</sequence>
<name>A0A6G1J2Z1_9PLEO</name>
<dbReference type="GO" id="GO:0005634">
    <property type="term" value="C:nucleus"/>
    <property type="evidence" value="ECO:0007669"/>
    <property type="project" value="UniProtKB-SubCell"/>
</dbReference>
<feature type="domain" description="Zn(2)-C6 fungal-type" evidence="4">
    <location>
        <begin position="39"/>
        <end position="67"/>
    </location>
</feature>
<feature type="region of interest" description="Disordered" evidence="3">
    <location>
        <begin position="151"/>
        <end position="316"/>
    </location>
</feature>
<organism evidence="5 6">
    <name type="scientific">Lentithecium fluviatile CBS 122367</name>
    <dbReference type="NCBI Taxonomy" id="1168545"/>
    <lineage>
        <taxon>Eukaryota</taxon>
        <taxon>Fungi</taxon>
        <taxon>Dikarya</taxon>
        <taxon>Ascomycota</taxon>
        <taxon>Pezizomycotina</taxon>
        <taxon>Dothideomycetes</taxon>
        <taxon>Pleosporomycetidae</taxon>
        <taxon>Pleosporales</taxon>
        <taxon>Massarineae</taxon>
        <taxon>Lentitheciaceae</taxon>
        <taxon>Lentithecium</taxon>
    </lineage>
</organism>
<dbReference type="CDD" id="cd00067">
    <property type="entry name" value="GAL4"/>
    <property type="match status" value="1"/>
</dbReference>
<dbReference type="GO" id="GO:0045944">
    <property type="term" value="P:positive regulation of transcription by RNA polymerase II"/>
    <property type="evidence" value="ECO:0007669"/>
    <property type="project" value="TreeGrafter"/>
</dbReference>
<dbReference type="PROSITE" id="PS00463">
    <property type="entry name" value="ZN2_CY6_FUNGAL_1"/>
    <property type="match status" value="1"/>
</dbReference>